<dbReference type="CDD" id="cd23509">
    <property type="entry name" value="Gnk2-like"/>
    <property type="match status" value="2"/>
</dbReference>
<dbReference type="Proteomes" id="UP000323000">
    <property type="component" value="Chromosome 3"/>
</dbReference>
<dbReference type="AlphaFoldDB" id="A0A5C7IBW0"/>
<organism evidence="16 17">
    <name type="scientific">Acer yangbiense</name>
    <dbReference type="NCBI Taxonomy" id="1000413"/>
    <lineage>
        <taxon>Eukaryota</taxon>
        <taxon>Viridiplantae</taxon>
        <taxon>Streptophyta</taxon>
        <taxon>Embryophyta</taxon>
        <taxon>Tracheophyta</taxon>
        <taxon>Spermatophyta</taxon>
        <taxon>Magnoliopsida</taxon>
        <taxon>eudicotyledons</taxon>
        <taxon>Gunneridae</taxon>
        <taxon>Pentapetalae</taxon>
        <taxon>rosids</taxon>
        <taxon>malvids</taxon>
        <taxon>Sapindales</taxon>
        <taxon>Sapindaceae</taxon>
        <taxon>Hippocastanoideae</taxon>
        <taxon>Acereae</taxon>
        <taxon>Acer</taxon>
    </lineage>
</organism>
<keyword evidence="4 14" id="KW-0732">Signal</keyword>
<feature type="signal peptide" evidence="14">
    <location>
        <begin position="1"/>
        <end position="22"/>
    </location>
</feature>
<dbReference type="InterPro" id="IPR003609">
    <property type="entry name" value="Pan_app"/>
</dbReference>
<proteinExistence type="inferred from homology"/>
<dbReference type="Gene3D" id="3.30.430.20">
    <property type="entry name" value="Gnk2 domain, C-X8-C-X2-C motif"/>
    <property type="match status" value="2"/>
</dbReference>
<evidence type="ECO:0000256" key="10">
    <source>
        <dbReference type="ARBA" id="ARBA00047558"/>
    </source>
</evidence>
<feature type="compositionally biased region" description="Low complexity" evidence="12">
    <location>
        <begin position="654"/>
        <end position="665"/>
    </location>
</feature>
<evidence type="ECO:0000256" key="5">
    <source>
        <dbReference type="ARBA" id="ARBA00022737"/>
    </source>
</evidence>
<feature type="domain" description="Gnk2-homologous" evidence="15">
    <location>
        <begin position="26"/>
        <end position="127"/>
    </location>
</feature>
<evidence type="ECO:0000256" key="6">
    <source>
        <dbReference type="ARBA" id="ARBA00022949"/>
    </source>
</evidence>
<keyword evidence="2" id="KW-0597">Phosphoprotein</keyword>
<dbReference type="Pfam" id="PF01657">
    <property type="entry name" value="Stress-antifung"/>
    <property type="match status" value="2"/>
</dbReference>
<name>A0A5C7IBW0_9ROSI</name>
<comment type="subcellular location">
    <subcellularLocation>
        <location evidence="8">Cell junction</location>
        <location evidence="8">Plasmodesma</location>
    </subcellularLocation>
    <subcellularLocation>
        <location evidence="1">Cell membrane</location>
        <topology evidence="1">Single-pass type I membrane protein</topology>
    </subcellularLocation>
</comment>
<dbReference type="FunFam" id="3.30.430.20:FF:000015">
    <property type="entry name" value="Cysteine-rich receptor-like protein kinase 3"/>
    <property type="match status" value="1"/>
</dbReference>
<dbReference type="InterPro" id="IPR038408">
    <property type="entry name" value="GNK2_sf"/>
</dbReference>
<evidence type="ECO:0000256" key="3">
    <source>
        <dbReference type="ARBA" id="ARBA00022581"/>
    </source>
</evidence>
<evidence type="ECO:0000256" key="1">
    <source>
        <dbReference type="ARBA" id="ARBA00004251"/>
    </source>
</evidence>
<dbReference type="GO" id="GO:0009506">
    <property type="term" value="C:plasmodesma"/>
    <property type="evidence" value="ECO:0007669"/>
    <property type="project" value="UniProtKB-SubCell"/>
</dbReference>
<evidence type="ECO:0000256" key="13">
    <source>
        <dbReference type="SAM" id="Phobius"/>
    </source>
</evidence>
<keyword evidence="5" id="KW-0677">Repeat</keyword>
<reference evidence="17" key="1">
    <citation type="journal article" date="2019" name="Gigascience">
        <title>De novo genome assembly of the endangered Acer yangbiense, a plant species with extremely small populations endemic to Yunnan Province, China.</title>
        <authorList>
            <person name="Yang J."/>
            <person name="Wariss H.M."/>
            <person name="Tao L."/>
            <person name="Zhang R."/>
            <person name="Yun Q."/>
            <person name="Hollingsworth P."/>
            <person name="Dao Z."/>
            <person name="Luo G."/>
            <person name="Guo H."/>
            <person name="Ma Y."/>
            <person name="Sun W."/>
        </authorList>
    </citation>
    <scope>NUCLEOTIDE SEQUENCE [LARGE SCALE GENOMIC DNA]</scope>
    <source>
        <strain evidence="17">cv. Malutang</strain>
    </source>
</reference>
<keyword evidence="13" id="KW-1133">Transmembrane helix</keyword>
<dbReference type="Pfam" id="PF08276">
    <property type="entry name" value="PAN_2"/>
    <property type="match status" value="1"/>
</dbReference>
<dbReference type="PANTHER" id="PTHR32080:SF27">
    <property type="entry name" value="OS01G0548750 PROTEIN"/>
    <property type="match status" value="1"/>
</dbReference>
<keyword evidence="13" id="KW-0472">Membrane</keyword>
<dbReference type="PROSITE" id="PS51473">
    <property type="entry name" value="GNK2"/>
    <property type="match status" value="2"/>
</dbReference>
<keyword evidence="3" id="KW-0945">Host-virus interaction</keyword>
<accession>A0A5C7IBW0</accession>
<feature type="transmembrane region" description="Helical" evidence="13">
    <location>
        <begin position="269"/>
        <end position="294"/>
    </location>
</feature>
<feature type="domain" description="Gnk2-homologous" evidence="15">
    <location>
        <begin position="132"/>
        <end position="236"/>
    </location>
</feature>
<gene>
    <name evidence="16" type="ORF">EZV62_007544</name>
</gene>
<keyword evidence="6" id="KW-0965">Cell junction</keyword>
<feature type="chain" id="PRO_5022953710" description="Gnk2-homologous domain-containing protein" evidence="14">
    <location>
        <begin position="23"/>
        <end position="665"/>
    </location>
</feature>
<dbReference type="GO" id="GO:0005886">
    <property type="term" value="C:plasma membrane"/>
    <property type="evidence" value="ECO:0007669"/>
    <property type="project" value="UniProtKB-SubCell"/>
</dbReference>
<comment type="similarity">
    <text evidence="9">Belongs to the cysteine-rich repeat secretory protein family. Plasmodesmata-located proteins (PDLD) subfamily.</text>
</comment>
<evidence type="ECO:0000256" key="12">
    <source>
        <dbReference type="SAM" id="MobiDB-lite"/>
    </source>
</evidence>
<evidence type="ECO:0000256" key="7">
    <source>
        <dbReference type="ARBA" id="ARBA00023157"/>
    </source>
</evidence>
<dbReference type="PANTHER" id="PTHR32080">
    <property type="entry name" value="ANTIFUNGAL PROTEIN GINKBILOBIN-2-LIKE"/>
    <property type="match status" value="1"/>
</dbReference>
<comment type="catalytic activity">
    <reaction evidence="11">
        <text>L-threonyl-[protein] + ATP = O-phospho-L-threonyl-[protein] + ADP + H(+)</text>
        <dbReference type="Rhea" id="RHEA:46608"/>
        <dbReference type="Rhea" id="RHEA-COMP:11060"/>
        <dbReference type="Rhea" id="RHEA-COMP:11605"/>
        <dbReference type="ChEBI" id="CHEBI:15378"/>
        <dbReference type="ChEBI" id="CHEBI:30013"/>
        <dbReference type="ChEBI" id="CHEBI:30616"/>
        <dbReference type="ChEBI" id="CHEBI:61977"/>
        <dbReference type="ChEBI" id="CHEBI:456216"/>
    </reaction>
</comment>
<evidence type="ECO:0000256" key="14">
    <source>
        <dbReference type="SAM" id="SignalP"/>
    </source>
</evidence>
<keyword evidence="7" id="KW-1015">Disulfide bond</keyword>
<evidence type="ECO:0000256" key="4">
    <source>
        <dbReference type="ARBA" id="ARBA00022729"/>
    </source>
</evidence>
<sequence length="665" mass="73304">MKIAIQMVCLLGSLLLLGRVAGDPRTFTVEMKCGKQPQHNTTLFVPNFVAAMDSIGEQMQRSGFGKAVKGSGPDTNYVLAQCYGDLSLLDCVLCYAHARTVLPQCFPYNGGRIFLDGCFMRSENYSFFEEYEGHEDKAVCNNARRKDSIFQELAKAVTRAVASAPNNRGYARAQEKVSGTGNESVYVLADCLRSLNASLCRACLENASASILNCLPWSEGRALKIGCFMRYSDRDFLNKELGNSRSRVFQRAISEFLLFHSYINVVGKAWIRALIAVAATIGIAIILVILFLFFMRWRRAHFEGVPMKEKLVKPCDVCSGIGSAEKIVTCFRCEKARQHVILYDQVWTTLLSGSIAFLLQSFNMSKVYKCDERKEDLKGCTASSSTNASIEVNSSVAGNRNKAAVKLLNTHSNKAALWIFGFIGCRLWYGEEGTISYMIIPGTPASGPDIDIHEISRLDMQNLSFDKLRSELFRLNDQITQTSTCPSTSKTGICPSTKLQDLGNTQVLTPHGKSQNAGAGIMVKTSGTKVVISPDRIVYFMARQVEESSVDMSVYLNASVSKSDCKDICWKNCTCVGTAATSLTPNSTGCQFWYGPLDQEPLTGMTESLYYIIRPGPPIGVQAVDMDFNCCSSHINRNTMGYSGVSETEKTTTTREVSTGLDDIR</sequence>
<evidence type="ECO:0000313" key="16">
    <source>
        <dbReference type="EMBL" id="TXG66269.1"/>
    </source>
</evidence>
<evidence type="ECO:0000256" key="9">
    <source>
        <dbReference type="ARBA" id="ARBA00038393"/>
    </source>
</evidence>
<keyword evidence="13" id="KW-0812">Transmembrane</keyword>
<keyword evidence="17" id="KW-1185">Reference proteome</keyword>
<comment type="catalytic activity">
    <reaction evidence="10">
        <text>L-seryl-[protein] + ATP = O-phospho-L-seryl-[protein] + ADP + H(+)</text>
        <dbReference type="Rhea" id="RHEA:17989"/>
        <dbReference type="Rhea" id="RHEA-COMP:9863"/>
        <dbReference type="Rhea" id="RHEA-COMP:11604"/>
        <dbReference type="ChEBI" id="CHEBI:15378"/>
        <dbReference type="ChEBI" id="CHEBI:29999"/>
        <dbReference type="ChEBI" id="CHEBI:30616"/>
        <dbReference type="ChEBI" id="CHEBI:83421"/>
        <dbReference type="ChEBI" id="CHEBI:456216"/>
    </reaction>
</comment>
<feature type="region of interest" description="Disordered" evidence="12">
    <location>
        <begin position="642"/>
        <end position="665"/>
    </location>
</feature>
<comment type="caution">
    <text evidence="16">The sequence shown here is derived from an EMBL/GenBank/DDBJ whole genome shotgun (WGS) entry which is preliminary data.</text>
</comment>
<dbReference type="EMBL" id="VAHF01000003">
    <property type="protein sequence ID" value="TXG66269.1"/>
    <property type="molecule type" value="Genomic_DNA"/>
</dbReference>
<dbReference type="FunFam" id="3.30.430.20:FF:000005">
    <property type="entry name" value="Cysteine-rich receptor-like protein kinase 2"/>
    <property type="match status" value="1"/>
</dbReference>
<evidence type="ECO:0000313" key="17">
    <source>
        <dbReference type="Proteomes" id="UP000323000"/>
    </source>
</evidence>
<evidence type="ECO:0000256" key="8">
    <source>
        <dbReference type="ARBA" id="ARBA00024184"/>
    </source>
</evidence>
<dbReference type="InterPro" id="IPR051378">
    <property type="entry name" value="Cell2Cell_Antifungal"/>
</dbReference>
<evidence type="ECO:0000256" key="2">
    <source>
        <dbReference type="ARBA" id="ARBA00022553"/>
    </source>
</evidence>
<evidence type="ECO:0000256" key="11">
    <source>
        <dbReference type="ARBA" id="ARBA00047951"/>
    </source>
</evidence>
<dbReference type="InterPro" id="IPR002902">
    <property type="entry name" value="GNK2"/>
</dbReference>
<dbReference type="OrthoDB" id="1908121at2759"/>
<protein>
    <recommendedName>
        <fullName evidence="15">Gnk2-homologous domain-containing protein</fullName>
    </recommendedName>
</protein>
<evidence type="ECO:0000259" key="15">
    <source>
        <dbReference type="PROSITE" id="PS51473"/>
    </source>
</evidence>